<dbReference type="FunFam" id="3.30.460.10:FF:000001">
    <property type="entry name" value="GTP pyrophosphokinase RelA"/>
    <property type="match status" value="1"/>
</dbReference>
<dbReference type="Gene3D" id="1.10.3210.10">
    <property type="entry name" value="Hypothetical protein af1432"/>
    <property type="match status" value="1"/>
</dbReference>
<evidence type="ECO:0000259" key="3">
    <source>
        <dbReference type="PROSITE" id="PS51880"/>
    </source>
</evidence>
<feature type="domain" description="ACT" evidence="2">
    <location>
        <begin position="602"/>
        <end position="677"/>
    </location>
</feature>
<dbReference type="GO" id="GO:0005886">
    <property type="term" value="C:plasma membrane"/>
    <property type="evidence" value="ECO:0007669"/>
    <property type="project" value="TreeGrafter"/>
</dbReference>
<dbReference type="EMBL" id="LAZR01000004">
    <property type="protein sequence ID" value="KKO10621.1"/>
    <property type="molecule type" value="Genomic_DNA"/>
</dbReference>
<dbReference type="InterPro" id="IPR043519">
    <property type="entry name" value="NT_sf"/>
</dbReference>
<evidence type="ECO:0000256" key="1">
    <source>
        <dbReference type="ARBA" id="ARBA00007476"/>
    </source>
</evidence>
<dbReference type="PANTHER" id="PTHR21262:SF31">
    <property type="entry name" value="GTP PYROPHOSPHOKINASE"/>
    <property type="match status" value="1"/>
</dbReference>
<dbReference type="Gene3D" id="3.10.20.30">
    <property type="match status" value="1"/>
</dbReference>
<evidence type="ECO:0000313" key="4">
    <source>
        <dbReference type="EMBL" id="KKO10621.1"/>
    </source>
</evidence>
<dbReference type="SUPFAM" id="SSF109604">
    <property type="entry name" value="HD-domain/PDEase-like"/>
    <property type="match status" value="1"/>
</dbReference>
<dbReference type="FunFam" id="3.10.20.30:FF:000002">
    <property type="entry name" value="GTP pyrophosphokinase (RelA/SpoT)"/>
    <property type="match status" value="1"/>
</dbReference>
<dbReference type="Pfam" id="PF02824">
    <property type="entry name" value="TGS"/>
    <property type="match status" value="1"/>
</dbReference>
<protein>
    <recommendedName>
        <fullName evidence="5">TGS domain-containing protein</fullName>
    </recommendedName>
</protein>
<dbReference type="InterPro" id="IPR004095">
    <property type="entry name" value="TGS"/>
</dbReference>
<dbReference type="InterPro" id="IPR002912">
    <property type="entry name" value="ACT_dom"/>
</dbReference>
<proteinExistence type="inferred from homology"/>
<dbReference type="CDD" id="cd04876">
    <property type="entry name" value="ACT_RelA-SpoT"/>
    <property type="match status" value="1"/>
</dbReference>
<organism evidence="4">
    <name type="scientific">marine sediment metagenome</name>
    <dbReference type="NCBI Taxonomy" id="412755"/>
    <lineage>
        <taxon>unclassified sequences</taxon>
        <taxon>metagenomes</taxon>
        <taxon>ecological metagenomes</taxon>
    </lineage>
</organism>
<dbReference type="InterPro" id="IPR045865">
    <property type="entry name" value="ACT-like_dom_sf"/>
</dbReference>
<dbReference type="GO" id="GO:0008893">
    <property type="term" value="F:guanosine-3',5'-bis(diphosphate) 3'-diphosphatase activity"/>
    <property type="evidence" value="ECO:0007669"/>
    <property type="project" value="TreeGrafter"/>
</dbReference>
<dbReference type="AlphaFoldDB" id="A0A0F9W015"/>
<dbReference type="SUPFAM" id="SSF81271">
    <property type="entry name" value="TGS-like"/>
    <property type="match status" value="1"/>
</dbReference>
<dbReference type="SUPFAM" id="SSF81301">
    <property type="entry name" value="Nucleotidyltransferase"/>
    <property type="match status" value="1"/>
</dbReference>
<gene>
    <name evidence="4" type="ORF">LCGC14_0021010</name>
</gene>
<dbReference type="PROSITE" id="PS51880">
    <property type="entry name" value="TGS"/>
    <property type="match status" value="1"/>
</dbReference>
<dbReference type="Gene3D" id="3.30.70.260">
    <property type="match status" value="1"/>
</dbReference>
<dbReference type="GO" id="GO:0042594">
    <property type="term" value="P:response to starvation"/>
    <property type="evidence" value="ECO:0007669"/>
    <property type="project" value="TreeGrafter"/>
</dbReference>
<dbReference type="InterPro" id="IPR012675">
    <property type="entry name" value="Beta-grasp_dom_sf"/>
</dbReference>
<reference evidence="4" key="1">
    <citation type="journal article" date="2015" name="Nature">
        <title>Complex archaea that bridge the gap between prokaryotes and eukaryotes.</title>
        <authorList>
            <person name="Spang A."/>
            <person name="Saw J.H."/>
            <person name="Jorgensen S.L."/>
            <person name="Zaremba-Niedzwiedzka K."/>
            <person name="Martijn J."/>
            <person name="Lind A.E."/>
            <person name="van Eijk R."/>
            <person name="Schleper C."/>
            <person name="Guy L."/>
            <person name="Ettema T.J."/>
        </authorList>
    </citation>
    <scope>NUCLEOTIDE SEQUENCE</scope>
</reference>
<dbReference type="PANTHER" id="PTHR21262">
    <property type="entry name" value="GUANOSINE-3',5'-BIS DIPHOSPHATE 3'-PYROPHOSPHOHYDROLASE"/>
    <property type="match status" value="1"/>
</dbReference>
<comment type="similarity">
    <text evidence="1">Belongs to the RelA/SpoT family.</text>
</comment>
<accession>A0A0F9W015</accession>
<dbReference type="PROSITE" id="PS51671">
    <property type="entry name" value="ACT"/>
    <property type="match status" value="1"/>
</dbReference>
<name>A0A0F9W015_9ZZZZ</name>
<feature type="domain" description="TGS" evidence="3">
    <location>
        <begin position="416"/>
        <end position="477"/>
    </location>
</feature>
<comment type="caution">
    <text evidence="4">The sequence shown here is derived from an EMBL/GenBank/DDBJ whole genome shotgun (WGS) entry which is preliminary data.</text>
</comment>
<evidence type="ECO:0000259" key="2">
    <source>
        <dbReference type="PROSITE" id="PS51671"/>
    </source>
</evidence>
<dbReference type="InterPro" id="IPR007685">
    <property type="entry name" value="RelA_SpoT"/>
</dbReference>
<dbReference type="CDD" id="cd01668">
    <property type="entry name" value="TGS_RSH"/>
    <property type="match status" value="1"/>
</dbReference>
<dbReference type="Pfam" id="PF13291">
    <property type="entry name" value="ACT_4"/>
    <property type="match status" value="1"/>
</dbReference>
<dbReference type="Pfam" id="PF13328">
    <property type="entry name" value="HD_4"/>
    <property type="match status" value="1"/>
</dbReference>
<dbReference type="SUPFAM" id="SSF55021">
    <property type="entry name" value="ACT-like"/>
    <property type="match status" value="1"/>
</dbReference>
<dbReference type="CDD" id="cd05399">
    <property type="entry name" value="NT_Rel-Spo_like"/>
    <property type="match status" value="1"/>
</dbReference>
<dbReference type="GO" id="GO:0008728">
    <property type="term" value="F:GTP diphosphokinase activity"/>
    <property type="evidence" value="ECO:0007669"/>
    <property type="project" value="TreeGrafter"/>
</dbReference>
<dbReference type="GO" id="GO:0015969">
    <property type="term" value="P:guanosine tetraphosphate metabolic process"/>
    <property type="evidence" value="ECO:0007669"/>
    <property type="project" value="InterPro"/>
</dbReference>
<dbReference type="SMART" id="SM00954">
    <property type="entry name" value="RelA_SpoT"/>
    <property type="match status" value="1"/>
</dbReference>
<dbReference type="InterPro" id="IPR033655">
    <property type="entry name" value="TGS_RelA/SpoT"/>
</dbReference>
<dbReference type="InterPro" id="IPR012676">
    <property type="entry name" value="TGS-like"/>
</dbReference>
<sequence>MVQVREEYSFNSDGSVNFEQWLARLESYVSLSRHDDLRRACDLSWQVESLAIAAKNAWSPGVSAYRTGLEMAEILAQLHLDSEAIIVALLYRPVRESRLPLAQVQDAFGPNIAILLEGVLRMAAINETDTSKTRVLGQSQDQMENVRKMLLAMVDDVRVALIKLAERTCAIRSVKTASPVKRLRVAREVFDIYAPLAHRLGIGQLKWELEDLSFRYLQAENYKRIAGLIDERRVDRERFITEVTEELRRQFSRAGIDAEINGRAKSIYSIWRKMQRKQLDFSQIFDIRAVRVLVPDVRDCYAALGIVHNLWRVIPNEFDDYVASPKENGYQSLHTAVIGPDNKVFEIQIRTFAMDDDAELGVCAHWRYKEGIVDPDYRDGFDEKIEWLRQVLAWHDEMGMVGGLAEQLRSDASADNRVYVFTPEGHVVDLMAGATPLDFAYYVHTQVGTHCSGARVNDKIVALNYQLKTGDRVEIMSSELNEPSRDWLKPHLGYANTPRARAKLVQWFKTQDREHNITYGKQWLETELNRLAIRHLPYEEVSRRLGCRNAEGLFVSIGTGAIEVHEVIDTAQQLSLLSGRQDLFTDEQAESQQLPNSPMSVNVQIIARDRAGLLRDVTTILANEAVYVLAVNTRSDKKAATASIQLEIEIPSFHSLARALDRLNDLESVIEARRLEDENL</sequence>
<evidence type="ECO:0008006" key="5">
    <source>
        <dbReference type="Google" id="ProtNLM"/>
    </source>
</evidence>
<dbReference type="Pfam" id="PF04607">
    <property type="entry name" value="RelA_SpoT"/>
    <property type="match status" value="1"/>
</dbReference>
<dbReference type="Gene3D" id="3.30.460.10">
    <property type="entry name" value="Beta Polymerase, domain 2"/>
    <property type="match status" value="1"/>
</dbReference>